<evidence type="ECO:0000313" key="6">
    <source>
        <dbReference type="EMBL" id="SER69859.1"/>
    </source>
</evidence>
<gene>
    <name evidence="6" type="ORF">SAMN04487944_10895</name>
</gene>
<keyword evidence="2 5" id="KW-0378">Hydrolase</keyword>
<dbReference type="Proteomes" id="UP000199687">
    <property type="component" value="Unassembled WGS sequence"/>
</dbReference>
<comment type="similarity">
    <text evidence="1 5">Belongs to the metallo-dependent hydrolases superfamily. CpsB/CapC family.</text>
</comment>
<dbReference type="PANTHER" id="PTHR39181:SF1">
    <property type="entry name" value="TYROSINE-PROTEIN PHOSPHATASE YWQE"/>
    <property type="match status" value="1"/>
</dbReference>
<sequence>MIDLHCHILPGRDDGAKHITESIEMAKSAVSQGIDTIIATPHQLNSKYNNYKIEIIEAVQQLNEILKESDIPLTILPGQETRINGEMITDLINGQLLPLNETSGYLFVELPFNHVPRYTKQLLFDLQVQGVKPIIVHPERNNELIEHPNILVDLVREGALTQLTEASVTGHFGKKVKKFCMQCIEANLTHFIASDAHNVKTRGFVTKDAHRVLKKEFGTQVTSYFMDNAYAVVHNQLIIGGAPGEIKSKKFMGLF</sequence>
<dbReference type="InterPro" id="IPR016195">
    <property type="entry name" value="Pol/histidinol_Pase-like"/>
</dbReference>
<dbReference type="EMBL" id="FOGL01000008">
    <property type="protein sequence ID" value="SER69859.1"/>
    <property type="molecule type" value="Genomic_DNA"/>
</dbReference>
<dbReference type="SUPFAM" id="SSF89550">
    <property type="entry name" value="PHP domain-like"/>
    <property type="match status" value="1"/>
</dbReference>
<evidence type="ECO:0000313" key="7">
    <source>
        <dbReference type="Proteomes" id="UP000199687"/>
    </source>
</evidence>
<dbReference type="InterPro" id="IPR016667">
    <property type="entry name" value="Caps_polysacc_synth_CpsB/CapC"/>
</dbReference>
<dbReference type="RefSeq" id="WP_089740641.1">
    <property type="nucleotide sequence ID" value="NZ_FOGL01000008.1"/>
</dbReference>
<dbReference type="AlphaFoldDB" id="A0A1H9RCV7"/>
<keyword evidence="7" id="KW-1185">Reference proteome</keyword>
<evidence type="ECO:0000256" key="1">
    <source>
        <dbReference type="ARBA" id="ARBA00005750"/>
    </source>
</evidence>
<dbReference type="PIRSF" id="PIRSF016557">
    <property type="entry name" value="Caps_synth_CpsB"/>
    <property type="match status" value="1"/>
</dbReference>
<name>A0A1H9RCV7_9BACI</name>
<reference evidence="6 7" key="1">
    <citation type="submission" date="2016-10" db="EMBL/GenBank/DDBJ databases">
        <authorList>
            <person name="de Groot N.N."/>
        </authorList>
    </citation>
    <scope>NUCLEOTIDE SEQUENCE [LARGE SCALE GENOMIC DNA]</scope>
    <source>
        <strain evidence="6 7">CGMCC 1.7727</strain>
    </source>
</reference>
<dbReference type="OrthoDB" id="9788539at2"/>
<dbReference type="PANTHER" id="PTHR39181">
    <property type="entry name" value="TYROSINE-PROTEIN PHOSPHATASE YWQE"/>
    <property type="match status" value="1"/>
</dbReference>
<accession>A0A1H9RCV7</accession>
<evidence type="ECO:0000256" key="5">
    <source>
        <dbReference type="PIRNR" id="PIRNR016557"/>
    </source>
</evidence>
<organism evidence="6 7">
    <name type="scientific">Gracilibacillus ureilyticus</name>
    <dbReference type="NCBI Taxonomy" id="531814"/>
    <lineage>
        <taxon>Bacteria</taxon>
        <taxon>Bacillati</taxon>
        <taxon>Bacillota</taxon>
        <taxon>Bacilli</taxon>
        <taxon>Bacillales</taxon>
        <taxon>Bacillaceae</taxon>
        <taxon>Gracilibacillus</taxon>
    </lineage>
</organism>
<evidence type="ECO:0000256" key="3">
    <source>
        <dbReference type="ARBA" id="ARBA00022912"/>
    </source>
</evidence>
<dbReference type="STRING" id="531814.SAMN04487944_10895"/>
<dbReference type="Pfam" id="PF19567">
    <property type="entry name" value="CpsB_CapC"/>
    <property type="match status" value="1"/>
</dbReference>
<evidence type="ECO:0000256" key="2">
    <source>
        <dbReference type="ARBA" id="ARBA00022801"/>
    </source>
</evidence>
<comment type="catalytic activity">
    <reaction evidence="4 5">
        <text>O-phospho-L-tyrosyl-[protein] + H2O = L-tyrosyl-[protein] + phosphate</text>
        <dbReference type="Rhea" id="RHEA:10684"/>
        <dbReference type="Rhea" id="RHEA-COMP:10136"/>
        <dbReference type="Rhea" id="RHEA-COMP:20101"/>
        <dbReference type="ChEBI" id="CHEBI:15377"/>
        <dbReference type="ChEBI" id="CHEBI:43474"/>
        <dbReference type="ChEBI" id="CHEBI:46858"/>
        <dbReference type="ChEBI" id="CHEBI:61978"/>
        <dbReference type="EC" id="3.1.3.48"/>
    </reaction>
</comment>
<dbReference type="Gene3D" id="3.20.20.140">
    <property type="entry name" value="Metal-dependent hydrolases"/>
    <property type="match status" value="1"/>
</dbReference>
<dbReference type="GO" id="GO:0004725">
    <property type="term" value="F:protein tyrosine phosphatase activity"/>
    <property type="evidence" value="ECO:0007669"/>
    <property type="project" value="UniProtKB-UniRule"/>
</dbReference>
<protein>
    <recommendedName>
        <fullName evidence="5">Tyrosine-protein phosphatase</fullName>
        <ecNumber evidence="5">3.1.3.48</ecNumber>
    </recommendedName>
</protein>
<keyword evidence="3 5" id="KW-0904">Protein phosphatase</keyword>
<dbReference type="EC" id="3.1.3.48" evidence="5"/>
<dbReference type="GO" id="GO:0030145">
    <property type="term" value="F:manganese ion binding"/>
    <property type="evidence" value="ECO:0007669"/>
    <property type="project" value="UniProtKB-UniRule"/>
</dbReference>
<proteinExistence type="inferred from homology"/>
<evidence type="ECO:0000256" key="4">
    <source>
        <dbReference type="ARBA" id="ARBA00051722"/>
    </source>
</evidence>